<gene>
    <name evidence="1" type="ORF">Agub_g12035</name>
</gene>
<dbReference type="Gene3D" id="3.10.450.50">
    <property type="match status" value="1"/>
</dbReference>
<dbReference type="InterPro" id="IPR018790">
    <property type="entry name" value="DUF2358"/>
</dbReference>
<dbReference type="InterPro" id="IPR032710">
    <property type="entry name" value="NTF2-like_dom_sf"/>
</dbReference>
<dbReference type="EMBL" id="BMAR01000033">
    <property type="protein sequence ID" value="GFR49931.1"/>
    <property type="molecule type" value="Genomic_DNA"/>
</dbReference>
<evidence type="ECO:0000313" key="1">
    <source>
        <dbReference type="EMBL" id="GFR49931.1"/>
    </source>
</evidence>
<reference evidence="1 2" key="1">
    <citation type="journal article" date="2021" name="Sci. Rep.">
        <title>Genome sequencing of the multicellular alga Astrephomene provides insights into convergent evolution of germ-soma differentiation.</title>
        <authorList>
            <person name="Yamashita S."/>
            <person name="Yamamoto K."/>
            <person name="Matsuzaki R."/>
            <person name="Suzuki S."/>
            <person name="Yamaguchi H."/>
            <person name="Hirooka S."/>
            <person name="Minakuchi Y."/>
            <person name="Miyagishima S."/>
            <person name="Kawachi M."/>
            <person name="Toyoda A."/>
            <person name="Nozaki H."/>
        </authorList>
    </citation>
    <scope>NUCLEOTIDE SEQUENCE [LARGE SCALE GENOMIC DNA]</scope>
    <source>
        <strain evidence="1 2">NIES-4017</strain>
    </source>
</reference>
<dbReference type="PANTHER" id="PTHR34123:SF1">
    <property type="entry name" value="OS04G0578200 PROTEIN"/>
    <property type="match status" value="1"/>
</dbReference>
<evidence type="ECO:0000313" key="2">
    <source>
        <dbReference type="Proteomes" id="UP001054857"/>
    </source>
</evidence>
<feature type="non-terminal residue" evidence="1">
    <location>
        <position position="1"/>
    </location>
</feature>
<name>A0AAD3DXL8_9CHLO</name>
<dbReference type="SUPFAM" id="SSF54427">
    <property type="entry name" value="NTF2-like"/>
    <property type="match status" value="1"/>
</dbReference>
<proteinExistence type="predicted"/>
<dbReference type="Pfam" id="PF10184">
    <property type="entry name" value="DUF2358"/>
    <property type="match status" value="1"/>
</dbReference>
<dbReference type="AlphaFoldDB" id="A0AAD3DXL8"/>
<dbReference type="Proteomes" id="UP001054857">
    <property type="component" value="Unassembled WGS sequence"/>
</dbReference>
<accession>A0AAD3DXL8</accession>
<dbReference type="PANTHER" id="PTHR34123">
    <property type="entry name" value="OS04G0578200 PROTEIN"/>
    <property type="match status" value="1"/>
</dbReference>
<sequence length="164" mass="18159">MAAYDPDCLFSDPFVSFRGTERFKRNVANLGAPLSDIRIDIVDWEEGPACLTARWRFSALLPGLPWRPRLAAAGSTTHVLDLQRGRVVRHEERWDLEPGRVLVRLLRPSAPVPSNRWEALMMPLSRGDLPACWEQLSPLLAAAAAGVLGLHAAAAWGAMWVRLG</sequence>
<protein>
    <submittedName>
        <fullName evidence="1">Uncharacterized protein</fullName>
    </submittedName>
</protein>
<comment type="caution">
    <text evidence="1">The sequence shown here is derived from an EMBL/GenBank/DDBJ whole genome shotgun (WGS) entry which is preliminary data.</text>
</comment>
<keyword evidence="2" id="KW-1185">Reference proteome</keyword>
<organism evidence="1 2">
    <name type="scientific">Astrephomene gubernaculifera</name>
    <dbReference type="NCBI Taxonomy" id="47775"/>
    <lineage>
        <taxon>Eukaryota</taxon>
        <taxon>Viridiplantae</taxon>
        <taxon>Chlorophyta</taxon>
        <taxon>core chlorophytes</taxon>
        <taxon>Chlorophyceae</taxon>
        <taxon>CS clade</taxon>
        <taxon>Chlamydomonadales</taxon>
        <taxon>Astrephomenaceae</taxon>
        <taxon>Astrephomene</taxon>
    </lineage>
</organism>